<gene>
    <name evidence="1" type="ORF">I3842_14G106600</name>
</gene>
<sequence>MRSIFYLVSFHVPEDGNSKAYGSNIEYLDANLYIVVLLMAGDKEHPTWLINCILGRINQYIH</sequence>
<accession>A0A922AE47</accession>
<protein>
    <submittedName>
        <fullName evidence="1">Uncharacterized protein</fullName>
    </submittedName>
</protein>
<evidence type="ECO:0000313" key="2">
    <source>
        <dbReference type="Proteomes" id="UP000811246"/>
    </source>
</evidence>
<dbReference type="EMBL" id="CM031838">
    <property type="protein sequence ID" value="KAG6678935.1"/>
    <property type="molecule type" value="Genomic_DNA"/>
</dbReference>
<reference evidence="1" key="1">
    <citation type="submission" date="2021-01" db="EMBL/GenBank/DDBJ databases">
        <authorList>
            <person name="Lovell J.T."/>
            <person name="Bentley N."/>
            <person name="Bhattarai G."/>
            <person name="Jenkins J.W."/>
            <person name="Sreedasyam A."/>
            <person name="Alarcon Y."/>
            <person name="Bock C."/>
            <person name="Boston L."/>
            <person name="Carlson J."/>
            <person name="Cervantes K."/>
            <person name="Clermont K."/>
            <person name="Krom N."/>
            <person name="Kubenka K."/>
            <person name="Mamidi S."/>
            <person name="Mattison C."/>
            <person name="Monteros M."/>
            <person name="Pisani C."/>
            <person name="Plott C."/>
            <person name="Rajasekar S."/>
            <person name="Rhein H.S."/>
            <person name="Rohla C."/>
            <person name="Song M."/>
            <person name="Hilaire R.S."/>
            <person name="Shu S."/>
            <person name="Wells L."/>
            <person name="Wang X."/>
            <person name="Webber J."/>
            <person name="Heerema R.J."/>
            <person name="Klein P."/>
            <person name="Conner P."/>
            <person name="Grauke L."/>
            <person name="Grimwood J."/>
            <person name="Schmutz J."/>
            <person name="Randall J.J."/>
        </authorList>
    </citation>
    <scope>NUCLEOTIDE SEQUENCE</scope>
    <source>
        <tissue evidence="1">Leaf</tissue>
    </source>
</reference>
<dbReference type="AlphaFoldDB" id="A0A922AE47"/>
<dbReference type="Proteomes" id="UP000811246">
    <property type="component" value="Chromosome 14"/>
</dbReference>
<proteinExistence type="predicted"/>
<name>A0A922AE47_CARIL</name>
<evidence type="ECO:0000313" key="1">
    <source>
        <dbReference type="EMBL" id="KAG6678935.1"/>
    </source>
</evidence>
<comment type="caution">
    <text evidence="1">The sequence shown here is derived from an EMBL/GenBank/DDBJ whole genome shotgun (WGS) entry which is preliminary data.</text>
</comment>
<organism evidence="1 2">
    <name type="scientific">Carya illinoinensis</name>
    <name type="common">Pecan</name>
    <dbReference type="NCBI Taxonomy" id="32201"/>
    <lineage>
        <taxon>Eukaryota</taxon>
        <taxon>Viridiplantae</taxon>
        <taxon>Streptophyta</taxon>
        <taxon>Embryophyta</taxon>
        <taxon>Tracheophyta</taxon>
        <taxon>Spermatophyta</taxon>
        <taxon>Magnoliopsida</taxon>
        <taxon>eudicotyledons</taxon>
        <taxon>Gunneridae</taxon>
        <taxon>Pentapetalae</taxon>
        <taxon>rosids</taxon>
        <taxon>fabids</taxon>
        <taxon>Fagales</taxon>
        <taxon>Juglandaceae</taxon>
        <taxon>Carya</taxon>
    </lineage>
</organism>